<sequence>MTCRIIVVEDEPLIALDIEQAVVEAEGAVVGMAHTLRDALAMMDAVPCDGVVLDANLGGETAKPIVDRLRTKGVPYVVVSGYTRDQLGFVDNGAPLVGKPFSFAELTVSIRAHLMKPQA</sequence>
<gene>
    <name evidence="3" type="primary">tcrA</name>
    <name evidence="3" type="ORF">DEA8626_04075</name>
</gene>
<protein>
    <submittedName>
        <fullName evidence="3">Transcriptional regulatory protein TcrA</fullName>
    </submittedName>
</protein>
<name>A0A2R8BNL6_9RHOB</name>
<proteinExistence type="predicted"/>
<accession>A0A2R8BNL6</accession>
<dbReference type="Gene3D" id="3.40.50.2300">
    <property type="match status" value="1"/>
</dbReference>
<dbReference type="SUPFAM" id="SSF52172">
    <property type="entry name" value="CheY-like"/>
    <property type="match status" value="1"/>
</dbReference>
<feature type="domain" description="Response regulatory" evidence="2">
    <location>
        <begin position="4"/>
        <end position="114"/>
    </location>
</feature>
<dbReference type="SMART" id="SM00448">
    <property type="entry name" value="REC"/>
    <property type="match status" value="1"/>
</dbReference>
<reference evidence="3 4" key="1">
    <citation type="submission" date="2018-03" db="EMBL/GenBank/DDBJ databases">
        <authorList>
            <person name="Keele B.F."/>
        </authorList>
    </citation>
    <scope>NUCLEOTIDE SEQUENCE [LARGE SCALE GENOMIC DNA]</scope>
    <source>
        <strain evidence="3 4">CECT 8626</strain>
    </source>
</reference>
<organism evidence="3 4">
    <name type="scientific">Albidovulum aquaemixtae</name>
    <dbReference type="NCBI Taxonomy" id="1542388"/>
    <lineage>
        <taxon>Bacteria</taxon>
        <taxon>Pseudomonadati</taxon>
        <taxon>Pseudomonadota</taxon>
        <taxon>Alphaproteobacteria</taxon>
        <taxon>Rhodobacterales</taxon>
        <taxon>Paracoccaceae</taxon>
        <taxon>Albidovulum</taxon>
    </lineage>
</organism>
<dbReference type="Proteomes" id="UP000244924">
    <property type="component" value="Unassembled WGS sequence"/>
</dbReference>
<dbReference type="Pfam" id="PF00072">
    <property type="entry name" value="Response_reg"/>
    <property type="match status" value="1"/>
</dbReference>
<evidence type="ECO:0000256" key="1">
    <source>
        <dbReference type="PROSITE-ProRule" id="PRU00169"/>
    </source>
</evidence>
<dbReference type="EMBL" id="OMOQ01000007">
    <property type="protein sequence ID" value="SPH25040.1"/>
    <property type="molecule type" value="Genomic_DNA"/>
</dbReference>
<keyword evidence="4" id="KW-1185">Reference proteome</keyword>
<evidence type="ECO:0000313" key="3">
    <source>
        <dbReference type="EMBL" id="SPH25040.1"/>
    </source>
</evidence>
<dbReference type="AlphaFoldDB" id="A0A2R8BNL6"/>
<evidence type="ECO:0000313" key="4">
    <source>
        <dbReference type="Proteomes" id="UP000244924"/>
    </source>
</evidence>
<feature type="modified residue" description="4-aspartylphosphate" evidence="1">
    <location>
        <position position="54"/>
    </location>
</feature>
<dbReference type="RefSeq" id="WP_108855027.1">
    <property type="nucleotide sequence ID" value="NZ_OMOQ01000007.1"/>
</dbReference>
<dbReference type="InterPro" id="IPR011006">
    <property type="entry name" value="CheY-like_superfamily"/>
</dbReference>
<keyword evidence="1" id="KW-0597">Phosphoprotein</keyword>
<dbReference type="InterPro" id="IPR001789">
    <property type="entry name" value="Sig_transdc_resp-reg_receiver"/>
</dbReference>
<dbReference type="PROSITE" id="PS50110">
    <property type="entry name" value="RESPONSE_REGULATORY"/>
    <property type="match status" value="1"/>
</dbReference>
<dbReference type="OrthoDB" id="582170at2"/>
<evidence type="ECO:0000259" key="2">
    <source>
        <dbReference type="PROSITE" id="PS50110"/>
    </source>
</evidence>
<dbReference type="GO" id="GO:0000160">
    <property type="term" value="P:phosphorelay signal transduction system"/>
    <property type="evidence" value="ECO:0007669"/>
    <property type="project" value="InterPro"/>
</dbReference>